<protein>
    <recommendedName>
        <fullName evidence="14">Peptide O-xylosyltransferase</fullName>
    </recommendedName>
</protein>
<evidence type="ECO:0000256" key="6">
    <source>
        <dbReference type="ARBA" id="ARBA00022723"/>
    </source>
</evidence>
<dbReference type="PANTHER" id="PTHR46025">
    <property type="entry name" value="XYLOSYLTRANSFERASE OXT"/>
    <property type="match status" value="1"/>
</dbReference>
<dbReference type="KEGG" id="tso:IZ6_10690"/>
<dbReference type="GO" id="GO:0030158">
    <property type="term" value="F:protein xylosyltransferase activity"/>
    <property type="evidence" value="ECO:0007669"/>
    <property type="project" value="InterPro"/>
</dbReference>
<gene>
    <name evidence="15" type="ORF">IZ6_10690</name>
</gene>
<evidence type="ECO:0000256" key="14">
    <source>
        <dbReference type="ARBA" id="ARBA00042865"/>
    </source>
</evidence>
<keyword evidence="13" id="KW-0325">Glycoprotein</keyword>
<dbReference type="InterPro" id="IPR003406">
    <property type="entry name" value="Glyco_trans_14"/>
</dbReference>
<keyword evidence="16" id="KW-1185">Reference proteome</keyword>
<keyword evidence="9" id="KW-1133">Transmembrane helix</keyword>
<dbReference type="GO" id="GO:0050650">
    <property type="term" value="P:chondroitin sulfate proteoglycan biosynthetic process"/>
    <property type="evidence" value="ECO:0007669"/>
    <property type="project" value="TreeGrafter"/>
</dbReference>
<dbReference type="GO" id="GO:0046872">
    <property type="term" value="F:metal ion binding"/>
    <property type="evidence" value="ECO:0007669"/>
    <property type="project" value="UniProtKB-KW"/>
</dbReference>
<keyword evidence="5" id="KW-0812">Transmembrane</keyword>
<organism evidence="15 16">
    <name type="scientific">Terrihabitans soli</name>
    <dbReference type="NCBI Taxonomy" id="708113"/>
    <lineage>
        <taxon>Bacteria</taxon>
        <taxon>Pseudomonadati</taxon>
        <taxon>Pseudomonadota</taxon>
        <taxon>Alphaproteobacteria</taxon>
        <taxon>Hyphomicrobiales</taxon>
        <taxon>Terrihabitans</taxon>
    </lineage>
</organism>
<evidence type="ECO:0000256" key="5">
    <source>
        <dbReference type="ARBA" id="ARBA00022692"/>
    </source>
</evidence>
<dbReference type="PANTHER" id="PTHR46025:SF3">
    <property type="entry name" value="XYLOSYLTRANSFERASE OXT"/>
    <property type="match status" value="1"/>
</dbReference>
<evidence type="ECO:0000256" key="7">
    <source>
        <dbReference type="ARBA" id="ARBA00022824"/>
    </source>
</evidence>
<evidence type="ECO:0000256" key="2">
    <source>
        <dbReference type="ARBA" id="ARBA00004648"/>
    </source>
</evidence>
<dbReference type="GO" id="GO:0016020">
    <property type="term" value="C:membrane"/>
    <property type="evidence" value="ECO:0007669"/>
    <property type="project" value="InterPro"/>
</dbReference>
<dbReference type="Proteomes" id="UP000515317">
    <property type="component" value="Chromosome"/>
</dbReference>
<evidence type="ECO:0000313" key="15">
    <source>
        <dbReference type="EMBL" id="BCJ90334.1"/>
    </source>
</evidence>
<keyword evidence="10" id="KW-0333">Golgi apparatus</keyword>
<keyword evidence="12" id="KW-1015">Disulfide bond</keyword>
<dbReference type="RefSeq" id="WP_222876967.1">
    <property type="nucleotide sequence ID" value="NZ_AP023361.1"/>
</dbReference>
<accession>A0A6S6QJ80</accession>
<comment type="subcellular location">
    <subcellularLocation>
        <location evidence="2">Endoplasmic reticulum membrane</location>
        <topology evidence="2">Single-pass type II membrane protein</topology>
    </subcellularLocation>
    <subcellularLocation>
        <location evidence="1">Golgi apparatus membrane</location>
        <topology evidence="1">Single-pass type II membrane protein</topology>
    </subcellularLocation>
</comment>
<keyword evidence="7" id="KW-0256">Endoplasmic reticulum</keyword>
<sequence>MNADAVVFIICAHDNPAALKRLVSRLASPWARVLVHIDKKADIADFRIQDADFIPDGKRVSILWGGSRHMLAVLNCLRHALQTYPGACRFVMLSAADYPIKPLGDIRDFLLANEDTDFIRVGRKVVWNGPTPQDHNLKFHIGDIELFNDRLSPVPKMAAFARKLAAKIPRRPPRGYVIYHGAMWWALSRKGAETVLRFADENTVFMRWIARARDRGEHFVQTALKADANTVISQDATRGDALPATLHGVHYIDWSAGGPHPKTLGLEDLPALVQTSALFARKFHPATSARVLDALDERIGR</sequence>
<dbReference type="AlphaFoldDB" id="A0A6S6QJ80"/>
<keyword evidence="11" id="KW-0472">Membrane</keyword>
<dbReference type="EMBL" id="AP023361">
    <property type="protein sequence ID" value="BCJ90334.1"/>
    <property type="molecule type" value="Genomic_DNA"/>
</dbReference>
<evidence type="ECO:0000256" key="13">
    <source>
        <dbReference type="ARBA" id="ARBA00023180"/>
    </source>
</evidence>
<evidence type="ECO:0000313" key="16">
    <source>
        <dbReference type="Proteomes" id="UP000515317"/>
    </source>
</evidence>
<evidence type="ECO:0000256" key="9">
    <source>
        <dbReference type="ARBA" id="ARBA00022989"/>
    </source>
</evidence>
<name>A0A6S6QJ80_9HYPH</name>
<evidence type="ECO:0000256" key="4">
    <source>
        <dbReference type="ARBA" id="ARBA00022679"/>
    </source>
</evidence>
<reference evidence="15 16" key="1">
    <citation type="submission" date="2020-08" db="EMBL/GenBank/DDBJ databases">
        <title>Genome sequence of Rhizobiales bacterium strain IZ6.</title>
        <authorList>
            <person name="Nakai R."/>
            <person name="Naganuma T."/>
        </authorList>
    </citation>
    <scope>NUCLEOTIDE SEQUENCE [LARGE SCALE GENOMIC DNA]</scope>
    <source>
        <strain evidence="15 16">IZ6</strain>
    </source>
</reference>
<keyword evidence="8" id="KW-0735">Signal-anchor</keyword>
<evidence type="ECO:0000256" key="1">
    <source>
        <dbReference type="ARBA" id="ARBA00004323"/>
    </source>
</evidence>
<keyword evidence="3" id="KW-0328">Glycosyltransferase</keyword>
<dbReference type="GO" id="GO:0015012">
    <property type="term" value="P:heparan sulfate proteoglycan biosynthetic process"/>
    <property type="evidence" value="ECO:0007669"/>
    <property type="project" value="TreeGrafter"/>
</dbReference>
<evidence type="ECO:0000256" key="11">
    <source>
        <dbReference type="ARBA" id="ARBA00023136"/>
    </source>
</evidence>
<dbReference type="InterPro" id="IPR043538">
    <property type="entry name" value="XYLT"/>
</dbReference>
<evidence type="ECO:0000256" key="8">
    <source>
        <dbReference type="ARBA" id="ARBA00022968"/>
    </source>
</evidence>
<keyword evidence="4 15" id="KW-0808">Transferase</keyword>
<evidence type="ECO:0000256" key="3">
    <source>
        <dbReference type="ARBA" id="ARBA00022676"/>
    </source>
</evidence>
<proteinExistence type="predicted"/>
<keyword evidence="6" id="KW-0479">Metal-binding</keyword>
<evidence type="ECO:0000256" key="12">
    <source>
        <dbReference type="ARBA" id="ARBA00023157"/>
    </source>
</evidence>
<evidence type="ECO:0000256" key="10">
    <source>
        <dbReference type="ARBA" id="ARBA00023034"/>
    </source>
</evidence>
<dbReference type="Pfam" id="PF02485">
    <property type="entry name" value="Branch"/>
    <property type="match status" value="1"/>
</dbReference>